<dbReference type="Pfam" id="PF00005">
    <property type="entry name" value="ABC_tran"/>
    <property type="match status" value="2"/>
</dbReference>
<keyword evidence="6" id="KW-0067">ATP-binding</keyword>
<dbReference type="InterPro" id="IPR050173">
    <property type="entry name" value="ABC_transporter_C-like"/>
</dbReference>
<feature type="transmembrane region" description="Helical" evidence="9">
    <location>
        <begin position="868"/>
        <end position="888"/>
    </location>
</feature>
<dbReference type="PROSITE" id="PS50893">
    <property type="entry name" value="ABC_TRANSPORTER_2"/>
    <property type="match status" value="2"/>
</dbReference>
<dbReference type="GO" id="GO:0140359">
    <property type="term" value="F:ABC-type transporter activity"/>
    <property type="evidence" value="ECO:0007669"/>
    <property type="project" value="InterPro"/>
</dbReference>
<dbReference type="InterPro" id="IPR036640">
    <property type="entry name" value="ABC1_TM_sf"/>
</dbReference>
<dbReference type="OrthoDB" id="6500128at2759"/>
<keyword evidence="7 9" id="KW-1133">Transmembrane helix</keyword>
<evidence type="ECO:0000256" key="1">
    <source>
        <dbReference type="ARBA" id="ARBA00004141"/>
    </source>
</evidence>
<evidence type="ECO:0000256" key="5">
    <source>
        <dbReference type="ARBA" id="ARBA00022741"/>
    </source>
</evidence>
<evidence type="ECO:0000256" key="6">
    <source>
        <dbReference type="ARBA" id="ARBA00022840"/>
    </source>
</evidence>
<feature type="domain" description="ABC transmembrane type-1" evidence="11">
    <location>
        <begin position="848"/>
        <end position="1111"/>
    </location>
</feature>
<dbReference type="InterPro" id="IPR017871">
    <property type="entry name" value="ABC_transporter-like_CS"/>
</dbReference>
<name>A0A6H5IFX0_9HYME</name>
<feature type="transmembrane region" description="Helical" evidence="9">
    <location>
        <begin position="99"/>
        <end position="124"/>
    </location>
</feature>
<protein>
    <recommendedName>
        <fullName evidence="14">ABC transmembrane type-1 domain-containing protein</fullName>
    </recommendedName>
</protein>
<dbReference type="GO" id="GO:0016020">
    <property type="term" value="C:membrane"/>
    <property type="evidence" value="ECO:0007669"/>
    <property type="project" value="UniProtKB-SubCell"/>
</dbReference>
<dbReference type="InterPro" id="IPR003439">
    <property type="entry name" value="ABC_transporter-like_ATP-bd"/>
</dbReference>
<dbReference type="InterPro" id="IPR044726">
    <property type="entry name" value="ABCC_6TM_D2"/>
</dbReference>
<comment type="subcellular location">
    <subcellularLocation>
        <location evidence="1">Membrane</location>
        <topology evidence="1">Multi-pass membrane protein</topology>
    </subcellularLocation>
</comment>
<feature type="transmembrane region" description="Helical" evidence="9">
    <location>
        <begin position="943"/>
        <end position="962"/>
    </location>
</feature>
<evidence type="ECO:0000256" key="2">
    <source>
        <dbReference type="ARBA" id="ARBA00022448"/>
    </source>
</evidence>
<feature type="transmembrane region" description="Helical" evidence="9">
    <location>
        <begin position="773"/>
        <end position="793"/>
    </location>
</feature>
<dbReference type="InterPro" id="IPR027417">
    <property type="entry name" value="P-loop_NTPase"/>
</dbReference>
<dbReference type="FunFam" id="3.40.50.300:FF:000163">
    <property type="entry name" value="Multidrug resistance-associated protein member 4"/>
    <property type="match status" value="1"/>
</dbReference>
<keyword evidence="13" id="KW-1185">Reference proteome</keyword>
<dbReference type="Gene3D" id="3.40.50.300">
    <property type="entry name" value="P-loop containing nucleotide triphosphate hydrolases"/>
    <property type="match status" value="2"/>
</dbReference>
<dbReference type="CDD" id="cd03244">
    <property type="entry name" value="ABCC_MRP_domain2"/>
    <property type="match status" value="1"/>
</dbReference>
<evidence type="ECO:0000313" key="12">
    <source>
        <dbReference type="EMBL" id="CAB0035397.1"/>
    </source>
</evidence>
<evidence type="ECO:0000259" key="11">
    <source>
        <dbReference type="PROSITE" id="PS50929"/>
    </source>
</evidence>
<dbReference type="InterPro" id="IPR003593">
    <property type="entry name" value="AAA+_ATPase"/>
</dbReference>
<evidence type="ECO:0000256" key="3">
    <source>
        <dbReference type="ARBA" id="ARBA00022692"/>
    </source>
</evidence>
<evidence type="ECO:0000256" key="8">
    <source>
        <dbReference type="ARBA" id="ARBA00023136"/>
    </source>
</evidence>
<evidence type="ECO:0000313" key="13">
    <source>
        <dbReference type="Proteomes" id="UP000479190"/>
    </source>
</evidence>
<dbReference type="SMART" id="SM00382">
    <property type="entry name" value="AAA"/>
    <property type="match status" value="2"/>
</dbReference>
<dbReference type="EMBL" id="CADCXV010000783">
    <property type="protein sequence ID" value="CAB0035397.1"/>
    <property type="molecule type" value="Genomic_DNA"/>
</dbReference>
<keyword evidence="4" id="KW-0677">Repeat</keyword>
<dbReference type="PANTHER" id="PTHR24223:SF415">
    <property type="entry name" value="FI20190P1"/>
    <property type="match status" value="1"/>
</dbReference>
<proteinExistence type="predicted"/>
<dbReference type="InterPro" id="IPR044746">
    <property type="entry name" value="ABCC_6TM_D1"/>
</dbReference>
<feature type="transmembrane region" description="Helical" evidence="9">
    <location>
        <begin position="221"/>
        <end position="243"/>
    </location>
</feature>
<feature type="domain" description="ABC transporter" evidence="10">
    <location>
        <begin position="1147"/>
        <end position="1375"/>
    </location>
</feature>
<sequence length="1415" mass="158983">MDSKQRSKKENPADKANIFGQIFLWYTKDIFWKKNITTEDIYDPCKSDESEKLGNRLEQEWNKELEKRRELEYALNNEGKKIGKKHAKPSLTRALVRMFFWQNAGLGVMMALNFWFFIVATPIFQGWVIDHFKRQDMSEIALERANVLIYAALMIIAKAANIGLMHHSFRVAWLMGMRARVACCTLMYRKALRLKKSALGQAAAGQVVNLMSNDVGRFDMFFHFLNFVWITPVQIALIVYMMWSSIGVLLLAGIAILVMVAVPLQAVVIYTSKILRAKIAVLTDKRVQLMSELIAGIQIVKMYAWEKPFELMVNKTRLAEMRKITTTAHVRSLFISSMVYTERTTLFVTLVLFVLVAGRQLTAETSFVLATYINVLQLSIIYMMPSGLIAAGEASVSIKRIEDYMLLDEVSTSKLKEMQHTKRSKNNCYSNEIALEEHVFDLSKTRIVNNNDAADRPVKVSFREVFASWIPDKMPPTLSDLSFEVEAGSLCALAGSVGSGKSAVLNLLLRELPVGSGSVALSSSENHDDLLRKPGFNTDLRELNVSYASQDAWLFAGSVRDNILFGQPYEADRYARVCEACALRRDLEQLPRGDSTVVGERGASLSGGQRARVNLARACYRRANLYLLDDPLSAVDPKVARHIFERCVEGFLKGSTRILVTHQLQFLRKADTILYINKGKIKYSGTYNNITNLNPDVMKLLGRKENNKTDEEGKKIIEKTVSTSSNQSDDSLDAVVGEEDGAVNGAGDDAAEEENVDREYNNFQVFKSYFRAGASWCLIGFYLLVLIATQVATSGTDLWLGFWTNLEEKRQYEQLRRNGSEIAINDNQTVTETMMIGNATNRSLVGEIEDFASSLNDEYGIMSTYNAIYIYVILLVVTTILCVLRNYLVIRICMRASRNFHRGMFSKLLHTKMSFFHKNASGRILNRFSKDTGAMDELLSRNFVEAIQIFSVLIGISIVIVVVNVPMIVPLAIIILIFWPASHLYLKKTNQIRRLETAAKSPVLSHLNATMNGLTTIRSSGPEVERLLVREFDRFQDEHTGAWYQTIATQTVFGMFLDLLFLILNASVAFSFILRNDGTTKSSDVGLALSQAMILCGMVQYGFRLYVDFIGQLTSVERILQYFRLPEEHPLETDKALPPNWPNQGNIVLKNVTMRYSENSSPALKNLEARIEAGWKLGIVGRTGAGKSSIISALFRLADRLDGLIAIDGVDTAEVGLQLLRSRISIIPQEPVLFSQSLRYNLDPFGQHEDAALAEALREVELGELSLDQQVAEKGGNFSVGQRQLICLARAIVRQNKILLLDEATANIDTHTDAVIQSTLRKRFAECTVLTVAHRLNTIIDSDRICVMDNGSIVEFGRPYELLTQNPNGHFARMVGQTGKAMAQRLLKQAEDAYFKSMQEQNQQPSSGIPEISRL</sequence>
<dbReference type="InterPro" id="IPR011527">
    <property type="entry name" value="ABC1_TM_dom"/>
</dbReference>
<dbReference type="FunFam" id="1.20.1560.10:FF:000026">
    <property type="entry name" value="Multidrug resistance-associated protein lethal(2)03659"/>
    <property type="match status" value="1"/>
</dbReference>
<dbReference type="Proteomes" id="UP000479190">
    <property type="component" value="Unassembled WGS sequence"/>
</dbReference>
<dbReference type="Pfam" id="PF00664">
    <property type="entry name" value="ABC_membrane"/>
    <property type="match status" value="2"/>
</dbReference>
<gene>
    <name evidence="12" type="ORF">TBRA_LOCUS7294</name>
</gene>
<dbReference type="GO" id="GO:0016887">
    <property type="term" value="F:ATP hydrolysis activity"/>
    <property type="evidence" value="ECO:0007669"/>
    <property type="project" value="InterPro"/>
</dbReference>
<dbReference type="PANTHER" id="PTHR24223">
    <property type="entry name" value="ATP-BINDING CASSETTE SUB-FAMILY C"/>
    <property type="match status" value="1"/>
</dbReference>
<evidence type="ECO:0000256" key="7">
    <source>
        <dbReference type="ARBA" id="ARBA00022989"/>
    </source>
</evidence>
<dbReference type="CDD" id="cd03250">
    <property type="entry name" value="ABCC_MRP_domain1"/>
    <property type="match status" value="1"/>
</dbReference>
<feature type="transmembrane region" description="Helical" evidence="9">
    <location>
        <begin position="1085"/>
        <end position="1103"/>
    </location>
</feature>
<keyword evidence="2" id="KW-0813">Transport</keyword>
<organism evidence="12 13">
    <name type="scientific">Trichogramma brassicae</name>
    <dbReference type="NCBI Taxonomy" id="86971"/>
    <lineage>
        <taxon>Eukaryota</taxon>
        <taxon>Metazoa</taxon>
        <taxon>Ecdysozoa</taxon>
        <taxon>Arthropoda</taxon>
        <taxon>Hexapoda</taxon>
        <taxon>Insecta</taxon>
        <taxon>Pterygota</taxon>
        <taxon>Neoptera</taxon>
        <taxon>Endopterygota</taxon>
        <taxon>Hymenoptera</taxon>
        <taxon>Apocrita</taxon>
        <taxon>Proctotrupomorpha</taxon>
        <taxon>Chalcidoidea</taxon>
        <taxon>Trichogrammatidae</taxon>
        <taxon>Trichogramma</taxon>
    </lineage>
</organism>
<dbReference type="FunFam" id="1.20.1560.10:FF:000014">
    <property type="entry name" value="Multidrug resistance-associated protein member 4"/>
    <property type="match status" value="1"/>
</dbReference>
<evidence type="ECO:0000256" key="9">
    <source>
        <dbReference type="SAM" id="Phobius"/>
    </source>
</evidence>
<reference evidence="12 13" key="1">
    <citation type="submission" date="2020-02" db="EMBL/GenBank/DDBJ databases">
        <authorList>
            <person name="Ferguson B K."/>
        </authorList>
    </citation>
    <scope>NUCLEOTIDE SEQUENCE [LARGE SCALE GENOMIC DNA]</scope>
</reference>
<feature type="transmembrane region" description="Helical" evidence="9">
    <location>
        <begin position="145"/>
        <end position="165"/>
    </location>
</feature>
<dbReference type="PROSITE" id="PS50929">
    <property type="entry name" value="ABC_TM1F"/>
    <property type="match status" value="2"/>
</dbReference>
<feature type="domain" description="ABC transporter" evidence="10">
    <location>
        <begin position="460"/>
        <end position="703"/>
    </location>
</feature>
<feature type="transmembrane region" description="Helical" evidence="9">
    <location>
        <begin position="249"/>
        <end position="270"/>
    </location>
</feature>
<evidence type="ECO:0008006" key="14">
    <source>
        <dbReference type="Google" id="ProtNLM"/>
    </source>
</evidence>
<feature type="domain" description="ABC transmembrane type-1" evidence="11">
    <location>
        <begin position="116"/>
        <end position="392"/>
    </location>
</feature>
<keyword evidence="5" id="KW-0547">Nucleotide-binding</keyword>
<evidence type="ECO:0000259" key="10">
    <source>
        <dbReference type="PROSITE" id="PS50893"/>
    </source>
</evidence>
<feature type="transmembrane region" description="Helical" evidence="9">
    <location>
        <begin position="367"/>
        <end position="391"/>
    </location>
</feature>
<keyword evidence="8 9" id="KW-0472">Membrane</keyword>
<dbReference type="FunFam" id="3.40.50.300:FF:000973">
    <property type="entry name" value="Multidrug resistance-associated protein 4"/>
    <property type="match status" value="1"/>
</dbReference>
<dbReference type="PROSITE" id="PS00211">
    <property type="entry name" value="ABC_TRANSPORTER_1"/>
    <property type="match status" value="1"/>
</dbReference>
<dbReference type="CDD" id="cd18579">
    <property type="entry name" value="ABC_6TM_ABCC_D1"/>
    <property type="match status" value="1"/>
</dbReference>
<evidence type="ECO:0000256" key="4">
    <source>
        <dbReference type="ARBA" id="ARBA00022737"/>
    </source>
</evidence>
<keyword evidence="3 9" id="KW-0812">Transmembrane</keyword>
<accession>A0A6H5IFX0</accession>
<dbReference type="SUPFAM" id="SSF52540">
    <property type="entry name" value="P-loop containing nucleoside triphosphate hydrolases"/>
    <property type="match status" value="2"/>
</dbReference>
<dbReference type="GO" id="GO:0005524">
    <property type="term" value="F:ATP binding"/>
    <property type="evidence" value="ECO:0007669"/>
    <property type="project" value="UniProtKB-KW"/>
</dbReference>
<dbReference type="CDD" id="cd18580">
    <property type="entry name" value="ABC_6TM_ABCC_D2"/>
    <property type="match status" value="1"/>
</dbReference>
<dbReference type="Gene3D" id="1.20.1560.10">
    <property type="entry name" value="ABC transporter type 1, transmembrane domain"/>
    <property type="match status" value="2"/>
</dbReference>
<feature type="transmembrane region" description="Helical" evidence="9">
    <location>
        <begin position="1052"/>
        <end position="1073"/>
    </location>
</feature>
<feature type="transmembrane region" description="Helical" evidence="9">
    <location>
        <begin position="344"/>
        <end position="361"/>
    </location>
</feature>
<dbReference type="SUPFAM" id="SSF90123">
    <property type="entry name" value="ABC transporter transmembrane region"/>
    <property type="match status" value="2"/>
</dbReference>